<keyword evidence="1" id="KW-1133">Transmembrane helix</keyword>
<dbReference type="AlphaFoldDB" id="A0A0E9WN07"/>
<accession>A0A0E9WN07</accession>
<protein>
    <submittedName>
        <fullName evidence="2">Uncharacterized protein</fullName>
    </submittedName>
</protein>
<name>A0A0E9WN07_ANGAN</name>
<dbReference type="EMBL" id="GBXM01016850">
    <property type="protein sequence ID" value="JAH91727.1"/>
    <property type="molecule type" value="Transcribed_RNA"/>
</dbReference>
<feature type="transmembrane region" description="Helical" evidence="1">
    <location>
        <begin position="45"/>
        <end position="66"/>
    </location>
</feature>
<keyword evidence="1" id="KW-0472">Membrane</keyword>
<reference evidence="2" key="1">
    <citation type="submission" date="2014-11" db="EMBL/GenBank/DDBJ databases">
        <authorList>
            <person name="Amaro Gonzalez C."/>
        </authorList>
    </citation>
    <scope>NUCLEOTIDE SEQUENCE</scope>
</reference>
<evidence type="ECO:0000313" key="2">
    <source>
        <dbReference type="EMBL" id="JAH91727.1"/>
    </source>
</evidence>
<organism evidence="2">
    <name type="scientific">Anguilla anguilla</name>
    <name type="common">European freshwater eel</name>
    <name type="synonym">Muraena anguilla</name>
    <dbReference type="NCBI Taxonomy" id="7936"/>
    <lineage>
        <taxon>Eukaryota</taxon>
        <taxon>Metazoa</taxon>
        <taxon>Chordata</taxon>
        <taxon>Craniata</taxon>
        <taxon>Vertebrata</taxon>
        <taxon>Euteleostomi</taxon>
        <taxon>Actinopterygii</taxon>
        <taxon>Neopterygii</taxon>
        <taxon>Teleostei</taxon>
        <taxon>Anguilliformes</taxon>
        <taxon>Anguillidae</taxon>
        <taxon>Anguilla</taxon>
    </lineage>
</organism>
<evidence type="ECO:0000256" key="1">
    <source>
        <dbReference type="SAM" id="Phobius"/>
    </source>
</evidence>
<keyword evidence="1" id="KW-0812">Transmembrane</keyword>
<sequence length="77" mass="8882">MTMKNVETVSALVCLIQILCTILCCCMVLFLFRVSGISPFFQSHLIRHIVNGFFCMINTVLVMNLFKNLTFCCRQRL</sequence>
<feature type="transmembrane region" description="Helical" evidence="1">
    <location>
        <begin position="12"/>
        <end position="33"/>
    </location>
</feature>
<reference evidence="2" key="2">
    <citation type="journal article" date="2015" name="Fish Shellfish Immunol.">
        <title>Early steps in the European eel (Anguilla anguilla)-Vibrio vulnificus interaction in the gills: Role of the RtxA13 toxin.</title>
        <authorList>
            <person name="Callol A."/>
            <person name="Pajuelo D."/>
            <person name="Ebbesson L."/>
            <person name="Teles M."/>
            <person name="MacKenzie S."/>
            <person name="Amaro C."/>
        </authorList>
    </citation>
    <scope>NUCLEOTIDE SEQUENCE</scope>
</reference>
<proteinExistence type="predicted"/>